<feature type="non-terminal residue" evidence="7">
    <location>
        <position position="1"/>
    </location>
</feature>
<evidence type="ECO:0000313" key="8">
    <source>
        <dbReference type="Proteomes" id="UP001652461"/>
    </source>
</evidence>
<dbReference type="Gene3D" id="3.90.180.10">
    <property type="entry name" value="Medium-chain alcohol dehydrogenases, catalytic domain"/>
    <property type="match status" value="1"/>
</dbReference>
<dbReference type="RefSeq" id="WP_158365459.1">
    <property type="nucleotide sequence ID" value="NZ_JAOQKC010000066.1"/>
</dbReference>
<comment type="caution">
    <text evidence="7">The sequence shown here is derived from an EMBL/GenBank/DDBJ whole genome shotgun (WGS) entry which is preliminary data.</text>
</comment>
<dbReference type="SUPFAM" id="SSF50129">
    <property type="entry name" value="GroES-like"/>
    <property type="match status" value="1"/>
</dbReference>
<dbReference type="InterPro" id="IPR002328">
    <property type="entry name" value="ADH_Zn_CS"/>
</dbReference>
<evidence type="ECO:0000256" key="5">
    <source>
        <dbReference type="ARBA" id="ARBA00023002"/>
    </source>
</evidence>
<evidence type="ECO:0000256" key="3">
    <source>
        <dbReference type="ARBA" id="ARBA00022723"/>
    </source>
</evidence>
<proteinExistence type="inferred from homology"/>
<evidence type="ECO:0000256" key="4">
    <source>
        <dbReference type="ARBA" id="ARBA00022833"/>
    </source>
</evidence>
<keyword evidence="4" id="KW-0862">Zinc</keyword>
<sequence length="158" mass="16829">YAATEWTPFGHEFSGIVEKIGENVQNVSVGDTVVIETSTFRPYSDAARNGRVDLDGPASEIIDYIGGRETMGFAEYTTAPAALCVKFTTMSFQEGALIEPMGVAMDLFKTADIHLGDDVLVFGLGPIGLMALQMAKKAGARKIYAADLSTAGKRAELA</sequence>
<dbReference type="PROSITE" id="PS00059">
    <property type="entry name" value="ADH_ZINC"/>
    <property type="match status" value="1"/>
</dbReference>
<feature type="non-terminal residue" evidence="7">
    <location>
        <position position="158"/>
    </location>
</feature>
<dbReference type="EMBL" id="JAOQKC010000066">
    <property type="protein sequence ID" value="MCU6698630.1"/>
    <property type="molecule type" value="Genomic_DNA"/>
</dbReference>
<dbReference type="Gene3D" id="3.40.50.720">
    <property type="entry name" value="NAD(P)-binding Rossmann-like Domain"/>
    <property type="match status" value="1"/>
</dbReference>
<dbReference type="PANTHER" id="PTHR43161:SF23">
    <property type="entry name" value="(R,R)-BUTANEDIOL DEHYDROGENASE-RELATED"/>
    <property type="match status" value="1"/>
</dbReference>
<name>A0ABT2S212_9FIRM</name>
<keyword evidence="3" id="KW-0479">Metal-binding</keyword>
<reference evidence="7 8" key="1">
    <citation type="journal article" date="2021" name="ISME Commun">
        <title>Automated analysis of genomic sequences facilitates high-throughput and comprehensive description of bacteria.</title>
        <authorList>
            <person name="Hitch T.C.A."/>
        </authorList>
    </citation>
    <scope>NUCLEOTIDE SEQUENCE [LARGE SCALE GENOMIC DNA]</scope>
    <source>
        <strain evidence="7 8">Sanger_04</strain>
    </source>
</reference>
<keyword evidence="8" id="KW-1185">Reference proteome</keyword>
<dbReference type="Proteomes" id="UP001652461">
    <property type="component" value="Unassembled WGS sequence"/>
</dbReference>
<comment type="similarity">
    <text evidence="2">Belongs to the zinc-containing alcohol dehydrogenase family.</text>
</comment>
<evidence type="ECO:0000256" key="2">
    <source>
        <dbReference type="ARBA" id="ARBA00008072"/>
    </source>
</evidence>
<evidence type="ECO:0000256" key="1">
    <source>
        <dbReference type="ARBA" id="ARBA00001947"/>
    </source>
</evidence>
<accession>A0ABT2S212</accession>
<dbReference type="InterPro" id="IPR013154">
    <property type="entry name" value="ADH-like_N"/>
</dbReference>
<evidence type="ECO:0000313" key="7">
    <source>
        <dbReference type="EMBL" id="MCU6698630.1"/>
    </source>
</evidence>
<organism evidence="7 8">
    <name type="scientific">Laedolimicola ammoniilytica</name>
    <dbReference type="NCBI Taxonomy" id="2981771"/>
    <lineage>
        <taxon>Bacteria</taxon>
        <taxon>Bacillati</taxon>
        <taxon>Bacillota</taxon>
        <taxon>Clostridia</taxon>
        <taxon>Lachnospirales</taxon>
        <taxon>Lachnospiraceae</taxon>
        <taxon>Laedolimicola</taxon>
    </lineage>
</organism>
<dbReference type="PANTHER" id="PTHR43161">
    <property type="entry name" value="SORBITOL DEHYDROGENASE"/>
    <property type="match status" value="1"/>
</dbReference>
<dbReference type="InterPro" id="IPR011032">
    <property type="entry name" value="GroES-like_sf"/>
</dbReference>
<gene>
    <name evidence="7" type="ORF">OCV63_17410</name>
</gene>
<evidence type="ECO:0000259" key="6">
    <source>
        <dbReference type="Pfam" id="PF08240"/>
    </source>
</evidence>
<protein>
    <submittedName>
        <fullName evidence="7">Alcohol dehydrogenase catalytic domain-containing protein</fullName>
    </submittedName>
</protein>
<keyword evidence="5" id="KW-0560">Oxidoreductase</keyword>
<feature type="domain" description="Alcohol dehydrogenase-like N-terminal" evidence="6">
    <location>
        <begin position="9"/>
        <end position="87"/>
    </location>
</feature>
<comment type="cofactor">
    <cofactor evidence="1">
        <name>Zn(2+)</name>
        <dbReference type="ChEBI" id="CHEBI:29105"/>
    </cofactor>
</comment>
<dbReference type="Pfam" id="PF08240">
    <property type="entry name" value="ADH_N"/>
    <property type="match status" value="1"/>
</dbReference>